<reference evidence="1 2" key="1">
    <citation type="journal article" date="2022" name="DNA Res.">
        <title>Chromosomal-level genome assembly of the orchid tree Bauhinia variegata (Leguminosae; Cercidoideae) supports the allotetraploid origin hypothesis of Bauhinia.</title>
        <authorList>
            <person name="Zhong Y."/>
            <person name="Chen Y."/>
            <person name="Zheng D."/>
            <person name="Pang J."/>
            <person name="Liu Y."/>
            <person name="Luo S."/>
            <person name="Meng S."/>
            <person name="Qian L."/>
            <person name="Wei D."/>
            <person name="Dai S."/>
            <person name="Zhou R."/>
        </authorList>
    </citation>
    <scope>NUCLEOTIDE SEQUENCE [LARGE SCALE GENOMIC DNA]</scope>
    <source>
        <strain evidence="1">BV-YZ2020</strain>
    </source>
</reference>
<keyword evidence="2" id="KW-1185">Reference proteome</keyword>
<proteinExistence type="predicted"/>
<name>A0ACB9NP86_BAUVA</name>
<sequence length="112" mass="12602">MSSSSRGSYRHRKADDWFPSMASLARNASRRSSPTLMSSIINLNQNRSRSCRKSTEPIHTPSSWKNTETLRTFLPLPTNPSRRSISPIMFSNSSGMLNNNTPTPPPPKKKKL</sequence>
<evidence type="ECO:0000313" key="1">
    <source>
        <dbReference type="EMBL" id="KAI4337836.1"/>
    </source>
</evidence>
<dbReference type="Proteomes" id="UP000828941">
    <property type="component" value="Chromosome 6"/>
</dbReference>
<gene>
    <name evidence="1" type="ORF">L6164_016205</name>
</gene>
<dbReference type="EMBL" id="CM039431">
    <property type="protein sequence ID" value="KAI4337836.1"/>
    <property type="molecule type" value="Genomic_DNA"/>
</dbReference>
<protein>
    <submittedName>
        <fullName evidence="1">Uncharacterized protein</fullName>
    </submittedName>
</protein>
<accession>A0ACB9NP86</accession>
<evidence type="ECO:0000313" key="2">
    <source>
        <dbReference type="Proteomes" id="UP000828941"/>
    </source>
</evidence>
<comment type="caution">
    <text evidence="1">The sequence shown here is derived from an EMBL/GenBank/DDBJ whole genome shotgun (WGS) entry which is preliminary data.</text>
</comment>
<organism evidence="1 2">
    <name type="scientific">Bauhinia variegata</name>
    <name type="common">Purple orchid tree</name>
    <name type="synonym">Phanera variegata</name>
    <dbReference type="NCBI Taxonomy" id="167791"/>
    <lineage>
        <taxon>Eukaryota</taxon>
        <taxon>Viridiplantae</taxon>
        <taxon>Streptophyta</taxon>
        <taxon>Embryophyta</taxon>
        <taxon>Tracheophyta</taxon>
        <taxon>Spermatophyta</taxon>
        <taxon>Magnoliopsida</taxon>
        <taxon>eudicotyledons</taxon>
        <taxon>Gunneridae</taxon>
        <taxon>Pentapetalae</taxon>
        <taxon>rosids</taxon>
        <taxon>fabids</taxon>
        <taxon>Fabales</taxon>
        <taxon>Fabaceae</taxon>
        <taxon>Cercidoideae</taxon>
        <taxon>Cercideae</taxon>
        <taxon>Bauhiniinae</taxon>
        <taxon>Bauhinia</taxon>
    </lineage>
</organism>